<proteinExistence type="predicted"/>
<dbReference type="InterPro" id="IPR019197">
    <property type="entry name" value="Biotin-prot_ligase_N"/>
</dbReference>
<organism evidence="2 3">
    <name type="scientific">Ktedonosporobacter rubrisoli</name>
    <dbReference type="NCBI Taxonomy" id="2509675"/>
    <lineage>
        <taxon>Bacteria</taxon>
        <taxon>Bacillati</taxon>
        <taxon>Chloroflexota</taxon>
        <taxon>Ktedonobacteria</taxon>
        <taxon>Ktedonobacterales</taxon>
        <taxon>Ktedonosporobacteraceae</taxon>
        <taxon>Ktedonosporobacter</taxon>
    </lineage>
</organism>
<dbReference type="AlphaFoldDB" id="A0A4P6JI61"/>
<evidence type="ECO:0000313" key="2">
    <source>
        <dbReference type="EMBL" id="QBD74560.1"/>
    </source>
</evidence>
<name>A0A4P6JI61_KTERU</name>
<evidence type="ECO:0000313" key="3">
    <source>
        <dbReference type="Proteomes" id="UP000290365"/>
    </source>
</evidence>
<sequence length="276" mass="29270">MEKRMSHIITHLLRSRYPKGLFLGVILLISVAPFGSLGSLQAHAASNNAASAPLALVFNDDNTPAGCDDGCAAAAAHALTNSPWHFAVKFVGPKGVPLTKQLLQSAAIYVQPGGGDSLDATYAEIKDYAPLIREYVRSGGRYLGLCMGAFMAGANPGLNLLTPDDVDGYTPPGGNQDDPIIVNVSWRGHPRQLYFQGGAYFTGHTTAKDVVLARYIEQGKAQGPVAVMIRPYGKGKVAISGPHPEAPQAWFDDSKLPAPPGLNVDLVNDLLDSVMH</sequence>
<keyword evidence="3" id="KW-1185">Reference proteome</keyword>
<accession>A0A4P6JI61</accession>
<dbReference type="SUPFAM" id="SSF52317">
    <property type="entry name" value="Class I glutamine amidotransferase-like"/>
    <property type="match status" value="1"/>
</dbReference>
<dbReference type="Pfam" id="PF09825">
    <property type="entry name" value="BPL_N"/>
    <property type="match status" value="2"/>
</dbReference>
<dbReference type="Gene3D" id="3.40.50.880">
    <property type="match status" value="1"/>
</dbReference>
<protein>
    <recommendedName>
        <fullName evidence="1">Biotin-protein ligase N-terminal domain-containing protein</fullName>
    </recommendedName>
</protein>
<dbReference type="OrthoDB" id="8333609at2"/>
<feature type="domain" description="Biotin-protein ligase N-terminal" evidence="1">
    <location>
        <begin position="85"/>
        <end position="154"/>
    </location>
</feature>
<evidence type="ECO:0000259" key="1">
    <source>
        <dbReference type="Pfam" id="PF09825"/>
    </source>
</evidence>
<dbReference type="EMBL" id="CP035758">
    <property type="protein sequence ID" value="QBD74560.1"/>
    <property type="molecule type" value="Genomic_DNA"/>
</dbReference>
<reference evidence="2 3" key="1">
    <citation type="submission" date="2019-01" db="EMBL/GenBank/DDBJ databases">
        <title>Ktedonosporobacter rubrisoli SCAWS-G2.</title>
        <authorList>
            <person name="Huang Y."/>
            <person name="Yan B."/>
        </authorList>
    </citation>
    <scope>NUCLEOTIDE SEQUENCE [LARGE SCALE GENOMIC DNA]</scope>
    <source>
        <strain evidence="2 3">SCAWS-G2</strain>
    </source>
</reference>
<feature type="domain" description="Biotin-protein ligase N-terminal" evidence="1">
    <location>
        <begin position="191"/>
        <end position="254"/>
    </location>
</feature>
<gene>
    <name evidence="2" type="ORF">EPA93_00545</name>
</gene>
<dbReference type="KEGG" id="kbs:EPA93_00545"/>
<dbReference type="InterPro" id="IPR029062">
    <property type="entry name" value="Class_I_gatase-like"/>
</dbReference>
<dbReference type="Proteomes" id="UP000290365">
    <property type="component" value="Chromosome"/>
</dbReference>